<evidence type="ECO:0000313" key="12">
    <source>
        <dbReference type="Proteomes" id="UP000277108"/>
    </source>
</evidence>
<dbReference type="EC" id="2.3.1.275" evidence="10"/>
<dbReference type="SMART" id="SM01207">
    <property type="entry name" value="G3P_acyltransf"/>
    <property type="match status" value="1"/>
</dbReference>
<keyword evidence="2 10" id="KW-0444">Lipid biosynthesis</keyword>
<evidence type="ECO:0000256" key="5">
    <source>
        <dbReference type="ARBA" id="ARBA00022989"/>
    </source>
</evidence>
<protein>
    <recommendedName>
        <fullName evidence="10">Glycerol-3-phosphate acyltransferase</fullName>
    </recommendedName>
    <alternativeName>
        <fullName evidence="10">Acyl-PO4 G3P acyltransferase</fullName>
    </alternativeName>
    <alternativeName>
        <fullName evidence="10">Acyl-phosphate--glycerol-3-phosphate acyltransferase</fullName>
    </alternativeName>
    <alternativeName>
        <fullName evidence="10">G3P acyltransferase</fullName>
        <shortName evidence="10">GPAT</shortName>
        <ecNumber evidence="10">2.3.1.275</ecNumber>
    </alternativeName>
    <alternativeName>
        <fullName evidence="10">Lysophosphatidic acid synthase</fullName>
        <shortName evidence="10">LPA synthase</shortName>
    </alternativeName>
</protein>
<keyword evidence="4 10" id="KW-0812">Transmembrane</keyword>
<dbReference type="GO" id="GO:0008654">
    <property type="term" value="P:phospholipid biosynthetic process"/>
    <property type="evidence" value="ECO:0007669"/>
    <property type="project" value="UniProtKB-UniRule"/>
</dbReference>
<dbReference type="InterPro" id="IPR003811">
    <property type="entry name" value="G3P_acylTferase_PlsY"/>
</dbReference>
<dbReference type="Pfam" id="PF02660">
    <property type="entry name" value="G3P_acyltransf"/>
    <property type="match status" value="1"/>
</dbReference>
<feature type="transmembrane region" description="Helical" evidence="10">
    <location>
        <begin position="54"/>
        <end position="74"/>
    </location>
</feature>
<evidence type="ECO:0000256" key="1">
    <source>
        <dbReference type="ARBA" id="ARBA00022475"/>
    </source>
</evidence>
<dbReference type="NCBIfam" id="TIGR00023">
    <property type="entry name" value="glycerol-3-phosphate 1-O-acyltransferase PlsY"/>
    <property type="match status" value="1"/>
</dbReference>
<comment type="function">
    <text evidence="10">Catalyzes the transfer of an acyl group from acyl-phosphate (acyl-PO(4)) to glycerol-3-phosphate (G3P) to form lysophosphatidic acid (LPA). This enzyme utilizes acyl-phosphate as fatty acyl donor, but not acyl-CoA or acyl-ACP.</text>
</comment>
<name>A0A3N5BJV8_9BACL</name>
<dbReference type="Proteomes" id="UP000277108">
    <property type="component" value="Unassembled WGS sequence"/>
</dbReference>
<evidence type="ECO:0000256" key="3">
    <source>
        <dbReference type="ARBA" id="ARBA00022679"/>
    </source>
</evidence>
<comment type="pathway">
    <text evidence="10">Lipid metabolism; phospholipid metabolism.</text>
</comment>
<organism evidence="11 12">
    <name type="scientific">Abyssicoccus albus</name>
    <dbReference type="NCBI Taxonomy" id="1817405"/>
    <lineage>
        <taxon>Bacteria</taxon>
        <taxon>Bacillati</taxon>
        <taxon>Bacillota</taxon>
        <taxon>Bacilli</taxon>
        <taxon>Bacillales</taxon>
        <taxon>Abyssicoccaceae</taxon>
    </lineage>
</organism>
<comment type="similarity">
    <text evidence="10">Belongs to the PlsY family.</text>
</comment>
<keyword evidence="1 10" id="KW-1003">Cell membrane</keyword>
<proteinExistence type="inferred from homology"/>
<dbReference type="HAMAP" id="MF_01043">
    <property type="entry name" value="PlsY"/>
    <property type="match status" value="1"/>
</dbReference>
<dbReference type="PANTHER" id="PTHR30309:SF0">
    <property type="entry name" value="GLYCEROL-3-PHOSPHATE ACYLTRANSFERASE-RELATED"/>
    <property type="match status" value="1"/>
</dbReference>
<keyword evidence="7 10" id="KW-0472">Membrane</keyword>
<comment type="subcellular location">
    <subcellularLocation>
        <location evidence="10">Cell membrane</location>
        <topology evidence="10">Multi-pass membrane protein</topology>
    </subcellularLocation>
</comment>
<keyword evidence="6 10" id="KW-0443">Lipid metabolism</keyword>
<evidence type="ECO:0000256" key="9">
    <source>
        <dbReference type="ARBA" id="ARBA00023264"/>
    </source>
</evidence>
<feature type="transmembrane region" description="Helical" evidence="10">
    <location>
        <begin position="6"/>
        <end position="27"/>
    </location>
</feature>
<feature type="transmembrane region" description="Helical" evidence="10">
    <location>
        <begin position="80"/>
        <end position="97"/>
    </location>
</feature>
<dbReference type="RefSeq" id="WP_123807454.1">
    <property type="nucleotide sequence ID" value="NZ_RKRK01000002.1"/>
</dbReference>
<evidence type="ECO:0000256" key="6">
    <source>
        <dbReference type="ARBA" id="ARBA00023098"/>
    </source>
</evidence>
<evidence type="ECO:0000256" key="10">
    <source>
        <dbReference type="HAMAP-Rule" id="MF_01043"/>
    </source>
</evidence>
<evidence type="ECO:0000256" key="2">
    <source>
        <dbReference type="ARBA" id="ARBA00022516"/>
    </source>
</evidence>
<dbReference type="AlphaFoldDB" id="A0A3N5BJV8"/>
<keyword evidence="5 10" id="KW-1133">Transmembrane helix</keyword>
<dbReference type="UniPathway" id="UPA00085"/>
<reference evidence="11 12" key="1">
    <citation type="submission" date="2018-11" db="EMBL/GenBank/DDBJ databases">
        <title>Genomic Encyclopedia of Type Strains, Phase IV (KMG-IV): sequencing the most valuable type-strain genomes for metagenomic binning, comparative biology and taxonomic classification.</title>
        <authorList>
            <person name="Goeker M."/>
        </authorList>
    </citation>
    <scope>NUCLEOTIDE SEQUENCE [LARGE SCALE GENOMIC DNA]</scope>
    <source>
        <strain evidence="11 12">DSM 29158</strain>
    </source>
</reference>
<keyword evidence="3 10" id="KW-0808">Transferase</keyword>
<accession>A0A3N5BJV8</accession>
<comment type="catalytic activity">
    <reaction evidence="10">
        <text>an acyl phosphate + sn-glycerol 3-phosphate = a 1-acyl-sn-glycero-3-phosphate + phosphate</text>
        <dbReference type="Rhea" id="RHEA:34075"/>
        <dbReference type="ChEBI" id="CHEBI:43474"/>
        <dbReference type="ChEBI" id="CHEBI:57597"/>
        <dbReference type="ChEBI" id="CHEBI:57970"/>
        <dbReference type="ChEBI" id="CHEBI:59918"/>
        <dbReference type="EC" id="2.3.1.275"/>
    </reaction>
</comment>
<keyword evidence="12" id="KW-1185">Reference proteome</keyword>
<evidence type="ECO:0000256" key="8">
    <source>
        <dbReference type="ARBA" id="ARBA00023209"/>
    </source>
</evidence>
<sequence length="192" mass="21083">MYIAILLIISYLLGAVPNSLIIGKLFYKKDLRNYGSGNIGTTNTFRVLGKKPGVIVLLLDMLKGFIPVLFPLIFNIELSGLIFGIVAAIGHVYPIYLKFKGGKAVATSAGAILAFHPAIFIGLALFFLFTLKISKYVSLSSILSAIVLFICSIFTQDLIFITLSFIIMVIIIIRHRSNIKRLINGTESKAKI</sequence>
<keyword evidence="8 10" id="KW-0594">Phospholipid biosynthesis</keyword>
<gene>
    <name evidence="10" type="primary">plsY</name>
    <name evidence="11" type="ORF">EDD62_0579</name>
</gene>
<feature type="transmembrane region" description="Helical" evidence="10">
    <location>
        <begin position="109"/>
        <end position="130"/>
    </location>
</feature>
<comment type="subunit">
    <text evidence="10">Probably interacts with PlsX.</text>
</comment>
<comment type="caution">
    <text evidence="11">The sequence shown here is derived from an EMBL/GenBank/DDBJ whole genome shotgun (WGS) entry which is preliminary data.</text>
</comment>
<dbReference type="PANTHER" id="PTHR30309">
    <property type="entry name" value="INNER MEMBRANE PROTEIN YGIH"/>
    <property type="match status" value="1"/>
</dbReference>
<dbReference type="OrthoDB" id="9777124at2"/>
<keyword evidence="9 10" id="KW-1208">Phospholipid metabolism</keyword>
<dbReference type="GO" id="GO:0005886">
    <property type="term" value="C:plasma membrane"/>
    <property type="evidence" value="ECO:0007669"/>
    <property type="project" value="UniProtKB-SubCell"/>
</dbReference>
<feature type="transmembrane region" description="Helical" evidence="10">
    <location>
        <begin position="142"/>
        <end position="173"/>
    </location>
</feature>
<evidence type="ECO:0000256" key="7">
    <source>
        <dbReference type="ARBA" id="ARBA00023136"/>
    </source>
</evidence>
<dbReference type="EMBL" id="RKRK01000002">
    <property type="protein sequence ID" value="RPF57943.1"/>
    <property type="molecule type" value="Genomic_DNA"/>
</dbReference>
<evidence type="ECO:0000256" key="4">
    <source>
        <dbReference type="ARBA" id="ARBA00022692"/>
    </source>
</evidence>
<keyword evidence="11" id="KW-0012">Acyltransferase</keyword>
<evidence type="ECO:0000313" key="11">
    <source>
        <dbReference type="EMBL" id="RPF57943.1"/>
    </source>
</evidence>
<dbReference type="GO" id="GO:0043772">
    <property type="term" value="F:acyl-phosphate glycerol-3-phosphate acyltransferase activity"/>
    <property type="evidence" value="ECO:0007669"/>
    <property type="project" value="UniProtKB-UniRule"/>
</dbReference>